<protein>
    <recommendedName>
        <fullName evidence="4">Phage tail protein</fullName>
    </recommendedName>
</protein>
<dbReference type="eggNOG" id="ENOG502Z802">
    <property type="taxonomic scope" value="Bacteria"/>
</dbReference>
<feature type="region of interest" description="Disordered" evidence="1">
    <location>
        <begin position="1"/>
        <end position="22"/>
    </location>
</feature>
<evidence type="ECO:0000313" key="2">
    <source>
        <dbReference type="EMBL" id="BAK35617.1"/>
    </source>
</evidence>
<sequence length="175" mass="19302">MNTRTDAPAIPADASDGDGDGQPYTVDFTDVAITGLESSPFAAALAGLRANEARYFKNKYDHVFTVLPATQGKATLDWVNAILKEERGITISSRPLETTDFQVENIRIAYVFYESGLSINVMYTMDNLGKRAVGFKLSEGMDVPEELASRFKFARQKSKLAGVIRGSYFAFKNDH</sequence>
<keyword evidence="3" id="KW-1185">Reference proteome</keyword>
<organism evidence="2 3">
    <name type="scientific">Microlunatus phosphovorus (strain ATCC 700054 / DSM 10555 / JCM 9379 / NBRC 101784 / NCIMB 13414 / VKM Ac-1990 / NM-1)</name>
    <dbReference type="NCBI Taxonomy" id="1032480"/>
    <lineage>
        <taxon>Bacteria</taxon>
        <taxon>Bacillati</taxon>
        <taxon>Actinomycetota</taxon>
        <taxon>Actinomycetes</taxon>
        <taxon>Propionibacteriales</taxon>
        <taxon>Propionibacteriaceae</taxon>
        <taxon>Microlunatus</taxon>
    </lineage>
</organism>
<evidence type="ECO:0008006" key="4">
    <source>
        <dbReference type="Google" id="ProtNLM"/>
    </source>
</evidence>
<dbReference type="Proteomes" id="UP000007947">
    <property type="component" value="Chromosome"/>
</dbReference>
<proteinExistence type="predicted"/>
<dbReference type="AlphaFoldDB" id="F5XGY5"/>
<name>F5XGY5_MICPN</name>
<dbReference type="STRING" id="1032480.MLP_26030"/>
<evidence type="ECO:0000256" key="1">
    <source>
        <dbReference type="SAM" id="MobiDB-lite"/>
    </source>
</evidence>
<dbReference type="KEGG" id="mph:MLP_26030"/>
<evidence type="ECO:0000313" key="3">
    <source>
        <dbReference type="Proteomes" id="UP000007947"/>
    </source>
</evidence>
<gene>
    <name evidence="2" type="ordered locus">MLP_26030</name>
</gene>
<dbReference type="RefSeq" id="WP_013863486.1">
    <property type="nucleotide sequence ID" value="NC_015635.1"/>
</dbReference>
<accession>F5XGY5</accession>
<dbReference type="HOGENOM" id="CLU_144146_0_0_11"/>
<reference evidence="2 3" key="1">
    <citation type="submission" date="2011-05" db="EMBL/GenBank/DDBJ databases">
        <title>Whole genome sequence of Microlunatus phosphovorus NM-1.</title>
        <authorList>
            <person name="Hosoyama A."/>
            <person name="Sasaki K."/>
            <person name="Harada T."/>
            <person name="Igarashi R."/>
            <person name="Kawakoshi A."/>
            <person name="Sasagawa M."/>
            <person name="Fukada J."/>
            <person name="Nakamura S."/>
            <person name="Katano Y."/>
            <person name="Hanada S."/>
            <person name="Kamagata Y."/>
            <person name="Nakamura N."/>
            <person name="Yamazaki S."/>
            <person name="Fujita N."/>
        </authorList>
    </citation>
    <scope>NUCLEOTIDE SEQUENCE [LARGE SCALE GENOMIC DNA]</scope>
    <source>
        <strain evidence="3">ATCC 700054 / DSM 10555 / JCM 9379 / NBRC 101784 / NCIMB 13414 / VKM Ac-1990 / NM-1</strain>
    </source>
</reference>
<dbReference type="EMBL" id="AP012204">
    <property type="protein sequence ID" value="BAK35617.1"/>
    <property type="molecule type" value="Genomic_DNA"/>
</dbReference>